<proteinExistence type="predicted"/>
<name>A0A855SB50_PHOAN</name>
<dbReference type="RefSeq" id="WP_052956306.1">
    <property type="nucleotide sequence ID" value="NZ_JZSV01000002.1"/>
</dbReference>
<comment type="caution">
    <text evidence="2">The sequence shown here is derived from an EMBL/GenBank/DDBJ whole genome shotgun (WGS) entry which is preliminary data.</text>
</comment>
<sequence length="248" mass="28439">MKVSIITVCFNAGDVIGKTINSIIKQDYDNIEFIIVDGLSTDNTKVIIEENINDVDVYISEKDLGIYDAMNKGIKLSTGDWLIFMNAGDVFASSDVVSNIVDCIHKSNNINLIYGNYIISNVEKSQKLSLTFLMSHMLNHQSVFYHSSIIKNETYNLKYKFCADYAHLINAFPKTRSIHFNKAISIYDNNGISSQDRNKYKMWLERLDAVWFSDLNITTKIYLSLRGVVSLPYQYIKTKVLYRGNFEK</sequence>
<dbReference type="InterPro" id="IPR001173">
    <property type="entry name" value="Glyco_trans_2-like"/>
</dbReference>
<evidence type="ECO:0000313" key="2">
    <source>
        <dbReference type="EMBL" id="PSX06968.1"/>
    </source>
</evidence>
<dbReference type="AlphaFoldDB" id="A0A855SB50"/>
<evidence type="ECO:0000313" key="3">
    <source>
        <dbReference type="Proteomes" id="UP000241440"/>
    </source>
</evidence>
<dbReference type="PANTHER" id="PTHR22916:SF67">
    <property type="entry name" value="COLANIC ACID BIOSYNTHESIS GLYCOSYL TRANSFERASE WCAE-RELATED"/>
    <property type="match status" value="1"/>
</dbReference>
<protein>
    <submittedName>
        <fullName evidence="2">Glycosyltransferase</fullName>
    </submittedName>
</protein>
<dbReference type="EMBL" id="PYOY01000006">
    <property type="protein sequence ID" value="PSX06968.1"/>
    <property type="molecule type" value="Genomic_DNA"/>
</dbReference>
<dbReference type="InterPro" id="IPR029044">
    <property type="entry name" value="Nucleotide-diphossugar_trans"/>
</dbReference>
<dbReference type="GO" id="GO:0016758">
    <property type="term" value="F:hexosyltransferase activity"/>
    <property type="evidence" value="ECO:0007669"/>
    <property type="project" value="UniProtKB-ARBA"/>
</dbReference>
<dbReference type="Proteomes" id="UP000241440">
    <property type="component" value="Unassembled WGS sequence"/>
</dbReference>
<dbReference type="SUPFAM" id="SSF53448">
    <property type="entry name" value="Nucleotide-diphospho-sugar transferases"/>
    <property type="match status" value="1"/>
</dbReference>
<organism evidence="2 3">
    <name type="scientific">Photobacterium angustum</name>
    <dbReference type="NCBI Taxonomy" id="661"/>
    <lineage>
        <taxon>Bacteria</taxon>
        <taxon>Pseudomonadati</taxon>
        <taxon>Pseudomonadota</taxon>
        <taxon>Gammaproteobacteria</taxon>
        <taxon>Vibrionales</taxon>
        <taxon>Vibrionaceae</taxon>
        <taxon>Photobacterium</taxon>
    </lineage>
</organism>
<dbReference type="Gene3D" id="3.90.550.10">
    <property type="entry name" value="Spore Coat Polysaccharide Biosynthesis Protein SpsA, Chain A"/>
    <property type="match status" value="1"/>
</dbReference>
<keyword evidence="2" id="KW-0808">Transferase</keyword>
<feature type="domain" description="Glycosyltransferase 2-like" evidence="1">
    <location>
        <begin position="4"/>
        <end position="156"/>
    </location>
</feature>
<gene>
    <name evidence="2" type="ORF">C0W41_13180</name>
</gene>
<reference evidence="2 3" key="1">
    <citation type="submission" date="2018-01" db="EMBL/GenBank/DDBJ databases">
        <title>Whole genome sequencing of Histamine producing bacteria.</title>
        <authorList>
            <person name="Butler K."/>
        </authorList>
    </citation>
    <scope>NUCLEOTIDE SEQUENCE [LARGE SCALE GENOMIC DNA]</scope>
    <source>
        <strain evidence="2 3">A2-1</strain>
    </source>
</reference>
<dbReference type="Pfam" id="PF00535">
    <property type="entry name" value="Glycos_transf_2"/>
    <property type="match status" value="1"/>
</dbReference>
<evidence type="ECO:0000259" key="1">
    <source>
        <dbReference type="Pfam" id="PF00535"/>
    </source>
</evidence>
<dbReference type="PANTHER" id="PTHR22916">
    <property type="entry name" value="GLYCOSYLTRANSFERASE"/>
    <property type="match status" value="1"/>
</dbReference>
<accession>A0A855SB50</accession>
<dbReference type="CDD" id="cd06433">
    <property type="entry name" value="GT_2_WfgS_like"/>
    <property type="match status" value="1"/>
</dbReference>
<dbReference type="GeneID" id="61229466"/>